<comment type="caution">
    <text evidence="1">The sequence shown here is derived from an EMBL/GenBank/DDBJ whole genome shotgun (WGS) entry which is preliminary data.</text>
</comment>
<dbReference type="AlphaFoldDB" id="A0A368C7W4"/>
<evidence type="ECO:0000313" key="2">
    <source>
        <dbReference type="Proteomes" id="UP000252915"/>
    </source>
</evidence>
<name>A0A368C7W4_9GAMM</name>
<evidence type="ECO:0008006" key="3">
    <source>
        <dbReference type="Google" id="ProtNLM"/>
    </source>
</evidence>
<accession>A0A368C7W4</accession>
<proteinExistence type="predicted"/>
<protein>
    <recommendedName>
        <fullName evidence="3">SCP2 domain-containing protein</fullName>
    </recommendedName>
</protein>
<organism evidence="1 2">
    <name type="scientific">SAR86 cluster bacterium</name>
    <dbReference type="NCBI Taxonomy" id="2030880"/>
    <lineage>
        <taxon>Bacteria</taxon>
        <taxon>Pseudomonadati</taxon>
        <taxon>Pseudomonadota</taxon>
        <taxon>Gammaproteobacteria</taxon>
        <taxon>SAR86 cluster</taxon>
    </lineage>
</organism>
<dbReference type="EMBL" id="QOPI01000005">
    <property type="protein sequence ID" value="RCL45056.1"/>
    <property type="molecule type" value="Genomic_DNA"/>
</dbReference>
<reference evidence="1 2" key="1">
    <citation type="journal article" date="2018" name="Microbiome">
        <title>Fine metagenomic profile of the Mediterranean stratified and mixed water columns revealed by assembly and recruitment.</title>
        <authorList>
            <person name="Haro-Moreno J.M."/>
            <person name="Lopez-Perez M."/>
            <person name="De La Torre J.R."/>
            <person name="Picazo A."/>
            <person name="Camacho A."/>
            <person name="Rodriguez-Valera F."/>
        </authorList>
    </citation>
    <scope>NUCLEOTIDE SEQUENCE [LARGE SCALE GENOMIC DNA]</scope>
    <source>
        <strain evidence="1">MED-G78</strain>
    </source>
</reference>
<sequence length="170" mass="19259">MLGISNITRSSLKKFIKDLVDSSPDLQNKINTVSPISFSIKVDFLDTLFIQINDDGINIDFVENRNAEFSIDISTLEVLKYIKTGSVDRKHLRGDEERAFVFINMLKGSHIDLPILIERNFGHLPGALSYLVDGKMNKTSNVTINKDSLSKQLRSLSIRLDRLEAFTNEK</sequence>
<evidence type="ECO:0000313" key="1">
    <source>
        <dbReference type="EMBL" id="RCL45056.1"/>
    </source>
</evidence>
<dbReference type="Proteomes" id="UP000252915">
    <property type="component" value="Unassembled WGS sequence"/>
</dbReference>
<gene>
    <name evidence="1" type="ORF">DBW92_01700</name>
</gene>